<evidence type="ECO:0000259" key="1">
    <source>
        <dbReference type="Pfam" id="PF04230"/>
    </source>
</evidence>
<dbReference type="RefSeq" id="WP_379055259.1">
    <property type="nucleotide sequence ID" value="NZ_JBHTKB010000001.1"/>
</dbReference>
<keyword evidence="2" id="KW-0808">Transferase</keyword>
<accession>A0ABW3F613</accession>
<protein>
    <submittedName>
        <fullName evidence="2">Polysaccharide pyruvyl transferase family protein</fullName>
    </submittedName>
</protein>
<dbReference type="EMBL" id="JBHTKB010000001">
    <property type="protein sequence ID" value="MFD0912380.1"/>
    <property type="molecule type" value="Genomic_DNA"/>
</dbReference>
<keyword evidence="3" id="KW-1185">Reference proteome</keyword>
<feature type="domain" description="Polysaccharide pyruvyl transferase" evidence="1">
    <location>
        <begin position="20"/>
        <end position="307"/>
    </location>
</feature>
<sequence length="391" mass="44741">MKILHVASFSGNIGDIANHYGFRAWFEKLISDEIEWNEFEIRNVYRRTERFDEQFVALANASDLVIFGGGNFFELWVENSPTGTSISIEDEIFNKIKTPVFFNALGVDDGMGYSASTIDKFNAFFEKLTHEPMRYLVSVRNDGAFSTLSKHVKNKNNLAKVVKLPDGGFFTKLPQTSSKNKENGLTVGINLAGDMLDVRFPGKEHHDYNSFLNEFSNLLRDISEKWSNTKFILFPHIFSDIKVFSDLMFMLPDHIRRNDLILATYDSNCPFEASSFMEYEKCDIFLASRFHSNVVALGNNIPTIGLNSYKQIQGLYDEINMSKYLVNVKEHTFSKKIMDLITEMTESDQLASEISNVKLNIEKSLDQAISEISVWLQTNHIQIQNPDNFKS</sequence>
<proteinExistence type="predicted"/>
<comment type="caution">
    <text evidence="2">The sequence shown here is derived from an EMBL/GenBank/DDBJ whole genome shotgun (WGS) entry which is preliminary data.</text>
</comment>
<dbReference type="GO" id="GO:0016740">
    <property type="term" value="F:transferase activity"/>
    <property type="evidence" value="ECO:0007669"/>
    <property type="project" value="UniProtKB-KW"/>
</dbReference>
<dbReference type="Pfam" id="PF04230">
    <property type="entry name" value="PS_pyruv_trans"/>
    <property type="match status" value="1"/>
</dbReference>
<reference evidence="3" key="1">
    <citation type="journal article" date="2019" name="Int. J. Syst. Evol. Microbiol.">
        <title>The Global Catalogue of Microorganisms (GCM) 10K type strain sequencing project: providing services to taxonomists for standard genome sequencing and annotation.</title>
        <authorList>
            <consortium name="The Broad Institute Genomics Platform"/>
            <consortium name="The Broad Institute Genome Sequencing Center for Infectious Disease"/>
            <person name="Wu L."/>
            <person name="Ma J."/>
        </authorList>
    </citation>
    <scope>NUCLEOTIDE SEQUENCE [LARGE SCALE GENOMIC DNA]</scope>
    <source>
        <strain evidence="3">CCUG 58412</strain>
    </source>
</reference>
<evidence type="ECO:0000313" key="3">
    <source>
        <dbReference type="Proteomes" id="UP001597128"/>
    </source>
</evidence>
<dbReference type="Proteomes" id="UP001597128">
    <property type="component" value="Unassembled WGS sequence"/>
</dbReference>
<dbReference type="InterPro" id="IPR007345">
    <property type="entry name" value="Polysacch_pyruvyl_Trfase"/>
</dbReference>
<organism evidence="2 3">
    <name type="scientific">Methylophilus luteus</name>
    <dbReference type="NCBI Taxonomy" id="640108"/>
    <lineage>
        <taxon>Bacteria</taxon>
        <taxon>Pseudomonadati</taxon>
        <taxon>Pseudomonadota</taxon>
        <taxon>Betaproteobacteria</taxon>
        <taxon>Nitrosomonadales</taxon>
        <taxon>Methylophilaceae</taxon>
        <taxon>Methylophilus</taxon>
    </lineage>
</organism>
<evidence type="ECO:0000313" key="2">
    <source>
        <dbReference type="EMBL" id="MFD0912380.1"/>
    </source>
</evidence>
<gene>
    <name evidence="2" type="ORF">ACFQ1Z_02365</name>
</gene>
<name>A0ABW3F613_9PROT</name>